<sequence length="158" mass="18454">MISEYSGIVAILALIVSMISTWISYRAHRHSRDSKQDELQLAFSRERSEFMVRIDRATNLFDRHERRTKSLLAHIESLPPHEQPAMADALAQLRDDLTYLERCQRQARSLWSEVYDLSPSGLAHHKPRFLALLEDDEKIIIERELRSDALGIKWQTDI</sequence>
<proteinExistence type="predicted"/>
<dbReference type="AlphaFoldDB" id="A0A8X8FRF3"/>
<accession>A0A8X8FRF3</accession>
<keyword evidence="1" id="KW-1133">Transmembrane helix</keyword>
<evidence type="ECO:0000313" key="2">
    <source>
        <dbReference type="EMBL" id="MBD7952979.1"/>
    </source>
</evidence>
<keyword evidence="3" id="KW-1185">Reference proteome</keyword>
<dbReference type="EMBL" id="JACSQS010000001">
    <property type="protein sequence ID" value="MBD7952979.1"/>
    <property type="molecule type" value="Genomic_DNA"/>
</dbReference>
<comment type="caution">
    <text evidence="2">The sequence shown here is derived from an EMBL/GenBank/DDBJ whole genome shotgun (WGS) entry which is preliminary data.</text>
</comment>
<organism evidence="2 3">
    <name type="scientific">Stenotrophomonas lacuserhaii</name>
    <dbReference type="NCBI Taxonomy" id="2760084"/>
    <lineage>
        <taxon>Bacteria</taxon>
        <taxon>Pseudomonadati</taxon>
        <taxon>Pseudomonadota</taxon>
        <taxon>Gammaproteobacteria</taxon>
        <taxon>Lysobacterales</taxon>
        <taxon>Lysobacteraceae</taxon>
        <taxon>Stenotrophomonas</taxon>
    </lineage>
</organism>
<reference evidence="2 3" key="1">
    <citation type="submission" date="2020-08" db="EMBL/GenBank/DDBJ databases">
        <title>A Genomic Blueprint of the Chicken Gut Microbiome.</title>
        <authorList>
            <person name="Gilroy R."/>
            <person name="Ravi A."/>
            <person name="Getino M."/>
            <person name="Pursley I."/>
            <person name="Horton D.L."/>
            <person name="Alikhan N.-F."/>
            <person name="Baker D."/>
            <person name="Gharbi K."/>
            <person name="Hall N."/>
            <person name="Watson M."/>
            <person name="Adriaenssens E.M."/>
            <person name="Foster-Nyarko E."/>
            <person name="Jarju S."/>
            <person name="Secka A."/>
            <person name="Antonio M."/>
            <person name="Oren A."/>
            <person name="Chaudhuri R."/>
            <person name="La Ragione R.M."/>
            <person name="Hildebrand F."/>
            <person name="Pallen M.J."/>
        </authorList>
    </citation>
    <scope>NUCLEOTIDE SEQUENCE [LARGE SCALE GENOMIC DNA]</scope>
    <source>
        <strain evidence="2 3">Sa5BUN4</strain>
    </source>
</reference>
<evidence type="ECO:0000313" key="3">
    <source>
        <dbReference type="Proteomes" id="UP000636938"/>
    </source>
</evidence>
<dbReference type="RefSeq" id="WP_191768614.1">
    <property type="nucleotide sequence ID" value="NZ_JACSQS010000001.1"/>
</dbReference>
<dbReference type="Proteomes" id="UP000636938">
    <property type="component" value="Unassembled WGS sequence"/>
</dbReference>
<evidence type="ECO:0000256" key="1">
    <source>
        <dbReference type="SAM" id="Phobius"/>
    </source>
</evidence>
<name>A0A8X8FRF3_9GAMM</name>
<keyword evidence="1" id="KW-0812">Transmembrane</keyword>
<protein>
    <submittedName>
        <fullName evidence="2">Uncharacterized protein</fullName>
    </submittedName>
</protein>
<gene>
    <name evidence="2" type="ORF">H9654_02070</name>
</gene>
<keyword evidence="1" id="KW-0472">Membrane</keyword>
<feature type="transmembrane region" description="Helical" evidence="1">
    <location>
        <begin position="6"/>
        <end position="25"/>
    </location>
</feature>